<protein>
    <submittedName>
        <fullName evidence="2">Uncharacterized protein</fullName>
    </submittedName>
</protein>
<proteinExistence type="predicted"/>
<keyword evidence="1" id="KW-1133">Transmembrane helix</keyword>
<reference evidence="2 3" key="1">
    <citation type="submission" date="2014-03" db="EMBL/GenBank/DDBJ databases">
        <title>Genomics of Bifidobacteria.</title>
        <authorList>
            <person name="Ventura M."/>
            <person name="Milani C."/>
            <person name="Lugli G.A."/>
        </authorList>
    </citation>
    <scope>NUCLEOTIDE SEQUENCE [LARGE SCALE GENOMIC DNA]</scope>
    <source>
        <strain evidence="2 3">LMG 10736</strain>
    </source>
</reference>
<name>A0A086ZFA4_9BIFI</name>
<keyword evidence="1" id="KW-0472">Membrane</keyword>
<feature type="transmembrane region" description="Helical" evidence="1">
    <location>
        <begin position="21"/>
        <end position="40"/>
    </location>
</feature>
<sequence>MERMLDRRTSLRIDAALYRRIHAICIEVGIPVGLFIRAAATNVDPGMLETGSKAWKTGIHSHTHGSGHDTQGERRRIDLRLSDAEREIIARAAANRRTSRACFIASQAEQLAGDPRVRDILNRLADLGSDELVRYARTMLETIHATERQMQTGAPTANAATGLHG</sequence>
<dbReference type="Proteomes" id="UP000029093">
    <property type="component" value="Unassembled WGS sequence"/>
</dbReference>
<dbReference type="GeneID" id="303204769"/>
<dbReference type="RefSeq" id="WP_152595641.1">
    <property type="nucleotide sequence ID" value="NZ_JGYQ01000018.1"/>
</dbReference>
<evidence type="ECO:0000313" key="3">
    <source>
        <dbReference type="Proteomes" id="UP000029093"/>
    </source>
</evidence>
<comment type="caution">
    <text evidence="2">The sequence shown here is derived from an EMBL/GenBank/DDBJ whole genome shotgun (WGS) entry which is preliminary data.</text>
</comment>
<dbReference type="EMBL" id="JGYQ01000018">
    <property type="protein sequence ID" value="KFI45204.1"/>
    <property type="molecule type" value="Genomic_DNA"/>
</dbReference>
<gene>
    <name evidence="2" type="ORF">BBOU_1670</name>
</gene>
<accession>A0A086ZFA4</accession>
<dbReference type="AlphaFoldDB" id="A0A086ZFA4"/>
<organism evidence="2 3">
    <name type="scientific">Bifidobacterium boum</name>
    <dbReference type="NCBI Taxonomy" id="78343"/>
    <lineage>
        <taxon>Bacteria</taxon>
        <taxon>Bacillati</taxon>
        <taxon>Actinomycetota</taxon>
        <taxon>Actinomycetes</taxon>
        <taxon>Bifidobacteriales</taxon>
        <taxon>Bifidobacteriaceae</taxon>
        <taxon>Bifidobacterium</taxon>
    </lineage>
</organism>
<evidence type="ECO:0000313" key="2">
    <source>
        <dbReference type="EMBL" id="KFI45204.1"/>
    </source>
</evidence>
<keyword evidence="3" id="KW-1185">Reference proteome</keyword>
<keyword evidence="1" id="KW-0812">Transmembrane</keyword>
<evidence type="ECO:0000256" key="1">
    <source>
        <dbReference type="SAM" id="Phobius"/>
    </source>
</evidence>